<dbReference type="PANTHER" id="PTHR43132:SF6">
    <property type="entry name" value="HTH-TYPE TRANSCRIPTIONAL REPRESSOR CZRA"/>
    <property type="match status" value="1"/>
</dbReference>
<protein>
    <submittedName>
        <fullName evidence="6">ArsR family transcriptional regulator</fullName>
    </submittedName>
</protein>
<evidence type="ECO:0000313" key="7">
    <source>
        <dbReference type="Proteomes" id="UP000261080"/>
    </source>
</evidence>
<dbReference type="PRINTS" id="PR00778">
    <property type="entry name" value="HTHARSR"/>
</dbReference>
<dbReference type="OrthoDB" id="9794330at2"/>
<keyword evidence="2" id="KW-0238">DNA-binding</keyword>
<comment type="caution">
    <text evidence="6">The sequence shown here is derived from an EMBL/GenBank/DDBJ whole genome shotgun (WGS) entry which is preliminary data.</text>
</comment>
<dbReference type="GO" id="GO:0003677">
    <property type="term" value="F:DNA binding"/>
    <property type="evidence" value="ECO:0007669"/>
    <property type="project" value="UniProtKB-KW"/>
</dbReference>
<evidence type="ECO:0000259" key="5">
    <source>
        <dbReference type="PROSITE" id="PS50987"/>
    </source>
</evidence>
<dbReference type="SUPFAM" id="SSF46785">
    <property type="entry name" value="Winged helix' DNA-binding domain"/>
    <property type="match status" value="1"/>
</dbReference>
<dbReference type="SMART" id="SM00418">
    <property type="entry name" value="HTH_ARSR"/>
    <property type="match status" value="1"/>
</dbReference>
<evidence type="ECO:0000313" key="6">
    <source>
        <dbReference type="EMBL" id="RGE84855.1"/>
    </source>
</evidence>
<dbReference type="PROSITE" id="PS00846">
    <property type="entry name" value="HTH_ARSR_1"/>
    <property type="match status" value="1"/>
</dbReference>
<evidence type="ECO:0000256" key="1">
    <source>
        <dbReference type="ARBA" id="ARBA00023015"/>
    </source>
</evidence>
<dbReference type="InterPro" id="IPR001845">
    <property type="entry name" value="HTH_ArsR_DNA-bd_dom"/>
</dbReference>
<evidence type="ECO:0000256" key="4">
    <source>
        <dbReference type="ARBA" id="ARBA00043263"/>
    </source>
</evidence>
<sequence>MRKKIDCAETECCDCIEIHGECIKKVIERMPAEVTLIDLAALFKVFGDPTRVKLLYVLIQSELCVCDLAEVLHMTQSAISHQLRILKQMKLVKSRREGKTVFYSLADDHIQTILNQGMEHVME</sequence>
<gene>
    <name evidence="6" type="ORF">DW016_14340</name>
</gene>
<dbReference type="GeneID" id="97193525"/>
<dbReference type="Proteomes" id="UP000261080">
    <property type="component" value="Unassembled WGS sequence"/>
</dbReference>
<dbReference type="CDD" id="cd00090">
    <property type="entry name" value="HTH_ARSR"/>
    <property type="match status" value="1"/>
</dbReference>
<dbReference type="InterPro" id="IPR036390">
    <property type="entry name" value="WH_DNA-bd_sf"/>
</dbReference>
<reference evidence="6 7" key="1">
    <citation type="submission" date="2018-08" db="EMBL/GenBank/DDBJ databases">
        <title>A genome reference for cultivated species of the human gut microbiota.</title>
        <authorList>
            <person name="Zou Y."/>
            <person name="Xue W."/>
            <person name="Luo G."/>
        </authorList>
    </citation>
    <scope>NUCLEOTIDE SEQUENCE [LARGE SCALE GENOMIC DNA]</scope>
    <source>
        <strain evidence="6 7">AF37-2AT</strain>
    </source>
</reference>
<keyword evidence="7" id="KW-1185">Reference proteome</keyword>
<keyword evidence="3" id="KW-0804">Transcription</keyword>
<dbReference type="NCBIfam" id="NF033788">
    <property type="entry name" value="HTH_metalloreg"/>
    <property type="match status" value="1"/>
</dbReference>
<dbReference type="Gene3D" id="1.10.10.10">
    <property type="entry name" value="Winged helix-like DNA-binding domain superfamily/Winged helix DNA-binding domain"/>
    <property type="match status" value="1"/>
</dbReference>
<keyword evidence="4" id="KW-0105">Cadmium resistance</keyword>
<evidence type="ECO:0000256" key="3">
    <source>
        <dbReference type="ARBA" id="ARBA00023163"/>
    </source>
</evidence>
<dbReference type="PANTHER" id="PTHR43132">
    <property type="entry name" value="ARSENICAL RESISTANCE OPERON REPRESSOR ARSR-RELATED"/>
    <property type="match status" value="1"/>
</dbReference>
<dbReference type="InterPro" id="IPR051011">
    <property type="entry name" value="Metal_resp_trans_reg"/>
</dbReference>
<dbReference type="RefSeq" id="WP_024733319.1">
    <property type="nucleotide sequence ID" value="NZ_BAABYU010000001.1"/>
</dbReference>
<dbReference type="PROSITE" id="PS50987">
    <property type="entry name" value="HTH_ARSR_2"/>
    <property type="match status" value="1"/>
</dbReference>
<proteinExistence type="predicted"/>
<dbReference type="InterPro" id="IPR018334">
    <property type="entry name" value="ArsR_HTH"/>
</dbReference>
<dbReference type="AlphaFoldDB" id="A0A3E3JYY2"/>
<evidence type="ECO:0000256" key="2">
    <source>
        <dbReference type="ARBA" id="ARBA00023125"/>
    </source>
</evidence>
<dbReference type="GO" id="GO:0003700">
    <property type="term" value="F:DNA-binding transcription factor activity"/>
    <property type="evidence" value="ECO:0007669"/>
    <property type="project" value="InterPro"/>
</dbReference>
<name>A0A3E3JYY2_9FIRM</name>
<dbReference type="EMBL" id="QVLX01000011">
    <property type="protein sequence ID" value="RGE84855.1"/>
    <property type="molecule type" value="Genomic_DNA"/>
</dbReference>
<dbReference type="GO" id="GO:0046686">
    <property type="term" value="P:response to cadmium ion"/>
    <property type="evidence" value="ECO:0007669"/>
    <property type="project" value="UniProtKB-KW"/>
</dbReference>
<dbReference type="Pfam" id="PF01022">
    <property type="entry name" value="HTH_5"/>
    <property type="match status" value="1"/>
</dbReference>
<keyword evidence="1" id="KW-0805">Transcription regulation</keyword>
<dbReference type="InterPro" id="IPR036388">
    <property type="entry name" value="WH-like_DNA-bd_sf"/>
</dbReference>
<organism evidence="6 7">
    <name type="scientific">Sellimonas intestinalis</name>
    <dbReference type="NCBI Taxonomy" id="1653434"/>
    <lineage>
        <taxon>Bacteria</taxon>
        <taxon>Bacillati</taxon>
        <taxon>Bacillota</taxon>
        <taxon>Clostridia</taxon>
        <taxon>Lachnospirales</taxon>
        <taxon>Lachnospiraceae</taxon>
        <taxon>Sellimonas</taxon>
    </lineage>
</organism>
<dbReference type="InterPro" id="IPR011991">
    <property type="entry name" value="ArsR-like_HTH"/>
</dbReference>
<feature type="domain" description="HTH arsR-type" evidence="5">
    <location>
        <begin position="31"/>
        <end position="123"/>
    </location>
</feature>
<accession>A0A3E3JYY2</accession>